<protein>
    <submittedName>
        <fullName evidence="1">Uncharacterized protein</fullName>
    </submittedName>
</protein>
<organism evidence="1 2">
    <name type="scientific">Pantoea allii</name>
    <dbReference type="NCBI Taxonomy" id="574096"/>
    <lineage>
        <taxon>Bacteria</taxon>
        <taxon>Pseudomonadati</taxon>
        <taxon>Pseudomonadota</taxon>
        <taxon>Gammaproteobacteria</taxon>
        <taxon>Enterobacterales</taxon>
        <taxon>Erwiniaceae</taxon>
        <taxon>Pantoea</taxon>
    </lineage>
</organism>
<name>A0A2V2BM41_9GAMM</name>
<sequence length="148" mass="16018">MRMQKKPLEIFQGRSQVSSLKMILASVTVLLIAPACAEGVLALQKGIYVDTSQSCRDPANAGIKHYDGVGLNSAHTHACKLNIQSAQGRNYVVTQRCIDAGVGAGPDVSDTFTLTMINHHRFTFRQGQGAVTYRYCPDNRLPAGLVAK</sequence>
<proteinExistence type="predicted"/>
<accession>A0A2V2BM41</accession>
<dbReference type="AlphaFoldDB" id="A0A2V2BM41"/>
<evidence type="ECO:0000313" key="1">
    <source>
        <dbReference type="EMBL" id="PWL00674.1"/>
    </source>
</evidence>
<evidence type="ECO:0000313" key="2">
    <source>
        <dbReference type="Proteomes" id="UP000245981"/>
    </source>
</evidence>
<dbReference type="EMBL" id="QGHF01000001">
    <property type="protein sequence ID" value="PWL00674.1"/>
    <property type="molecule type" value="Genomic_DNA"/>
</dbReference>
<gene>
    <name evidence="1" type="ORF">C7431_101486</name>
</gene>
<comment type="caution">
    <text evidence="1">The sequence shown here is derived from an EMBL/GenBank/DDBJ whole genome shotgun (WGS) entry which is preliminary data.</text>
</comment>
<reference evidence="1 2" key="1">
    <citation type="submission" date="2018-05" db="EMBL/GenBank/DDBJ databases">
        <title>Genomic Encyclopedia of Type Strains, Phase IV (KMG-V): Genome sequencing to study the core and pangenomes of soil and plant-associated prokaryotes.</title>
        <authorList>
            <person name="Whitman W."/>
        </authorList>
    </citation>
    <scope>NUCLEOTIDE SEQUENCE [LARGE SCALE GENOMIC DNA]</scope>
    <source>
        <strain evidence="1 2">PNA 200-10</strain>
    </source>
</reference>
<dbReference type="Proteomes" id="UP000245981">
    <property type="component" value="Unassembled WGS sequence"/>
</dbReference>